<dbReference type="InterPro" id="IPR001034">
    <property type="entry name" value="DeoR_HTH"/>
</dbReference>
<dbReference type="Pfam" id="PF08220">
    <property type="entry name" value="HTH_DeoR"/>
    <property type="match status" value="1"/>
</dbReference>
<dbReference type="Pfam" id="PF13407">
    <property type="entry name" value="Peripla_BP_4"/>
    <property type="match status" value="1"/>
</dbReference>
<dbReference type="Pfam" id="PF00455">
    <property type="entry name" value="DeoRC"/>
    <property type="match status" value="1"/>
</dbReference>
<sequence length="586" mass="62961">MIKEQRHARILSLLRQQGVVSMEELQRFMPGVAAVTIRRDLVHLDELGALRRRHGGAVMPDDVLVRAKGVLPGAETNPLASDLDSLNAVILPPITGRGSEVLRREIVRRGIPFIAESASQPGGAYLGPDNFAAGVELGRLAAREVGDRPLSMLVIGVAELPNTRERVAGFEAGLAEAGVKPAAVHRVNGQGSYRIGLRVAHDAFAADETINLVFAVNDHAAIAGIEAAERLDRKVAVYSMGGESAAFMARLLESGPLRAVGALFPEVVGRLAIDMAVLGILGQNPPDTVTPHAIVTPQTLSDYFETGAQGWRLREDVLERLGDIRLSFQAKLLRTRRIGFLPHYPAHDWYRSMAAAMQVRCALYGATLVVSPPHHGISAEIARLRREIAQSAAQLVRPGMVVALNEGQANTFLAEELRSLAVRKPEQLQGVTVVTNAFDVLHALEDVSAIKVILTAGEYQKADRCLVGPSLGAIFERVRPHLAFIAVDGVTPGFGLSSLDERRALAALRFINAAEVGIVLADSVALGSDANHRIAGISQIRSVLTDDGALPEDRQRFRSVGIDVLIAGEIHPEPTAEADGNYRIQS</sequence>
<proteinExistence type="predicted"/>
<evidence type="ECO:0000256" key="2">
    <source>
        <dbReference type="ARBA" id="ARBA00023163"/>
    </source>
</evidence>
<keyword evidence="5" id="KW-1185">Reference proteome</keyword>
<dbReference type="InterPro" id="IPR050313">
    <property type="entry name" value="Carb_Metab_HTH_regulators"/>
</dbReference>
<keyword evidence="1" id="KW-0805">Transcription regulation</keyword>
<dbReference type="PANTHER" id="PTHR30363:SF44">
    <property type="entry name" value="AGA OPERON TRANSCRIPTIONAL REPRESSOR-RELATED"/>
    <property type="match status" value="1"/>
</dbReference>
<reference evidence="5" key="1">
    <citation type="journal article" date="2019" name="Int. J. Syst. Evol. Microbiol.">
        <title>The Global Catalogue of Microorganisms (GCM) 10K type strain sequencing project: providing services to taxonomists for standard genome sequencing and annotation.</title>
        <authorList>
            <consortium name="The Broad Institute Genomics Platform"/>
            <consortium name="The Broad Institute Genome Sequencing Center for Infectious Disease"/>
            <person name="Wu L."/>
            <person name="Ma J."/>
        </authorList>
    </citation>
    <scope>NUCLEOTIDE SEQUENCE [LARGE SCALE GENOMIC DNA]</scope>
    <source>
        <strain evidence="5">NBRC 102122</strain>
    </source>
</reference>
<keyword evidence="2" id="KW-0804">Transcription</keyword>
<dbReference type="SUPFAM" id="SSF100950">
    <property type="entry name" value="NagB/RpiA/CoA transferase-like"/>
    <property type="match status" value="1"/>
</dbReference>
<protein>
    <recommendedName>
        <fullName evidence="3">HTH deoR-type domain-containing protein</fullName>
    </recommendedName>
</protein>
<dbReference type="InterPro" id="IPR037171">
    <property type="entry name" value="NagB/RpiA_transferase-like"/>
</dbReference>
<dbReference type="InterPro" id="IPR025997">
    <property type="entry name" value="SBP_2_dom"/>
</dbReference>
<dbReference type="PANTHER" id="PTHR30363">
    <property type="entry name" value="HTH-TYPE TRANSCRIPTIONAL REGULATOR SRLR-RELATED"/>
    <property type="match status" value="1"/>
</dbReference>
<dbReference type="SUPFAM" id="SSF46785">
    <property type="entry name" value="Winged helix' DNA-binding domain"/>
    <property type="match status" value="1"/>
</dbReference>
<evidence type="ECO:0000313" key="5">
    <source>
        <dbReference type="Proteomes" id="UP001156702"/>
    </source>
</evidence>
<dbReference type="Proteomes" id="UP001156702">
    <property type="component" value="Unassembled WGS sequence"/>
</dbReference>
<accession>A0ABQ5ZMD7</accession>
<evidence type="ECO:0000259" key="3">
    <source>
        <dbReference type="PROSITE" id="PS51000"/>
    </source>
</evidence>
<dbReference type="PROSITE" id="PS51000">
    <property type="entry name" value="HTH_DEOR_2"/>
    <property type="match status" value="1"/>
</dbReference>
<gene>
    <name evidence="4" type="ORF">GCM10007923_44650</name>
</gene>
<dbReference type="SMART" id="SM00420">
    <property type="entry name" value="HTH_DEOR"/>
    <property type="match status" value="1"/>
</dbReference>
<comment type="caution">
    <text evidence="4">The sequence shown here is derived from an EMBL/GenBank/DDBJ whole genome shotgun (WGS) entry which is preliminary data.</text>
</comment>
<evidence type="ECO:0000313" key="4">
    <source>
        <dbReference type="EMBL" id="GLR53250.1"/>
    </source>
</evidence>
<dbReference type="InterPro" id="IPR014036">
    <property type="entry name" value="DeoR-like_C"/>
</dbReference>
<dbReference type="RefSeq" id="WP_244766917.1">
    <property type="nucleotide sequence ID" value="NZ_BSOP01000036.1"/>
</dbReference>
<name>A0ABQ5ZMD7_9HYPH</name>
<dbReference type="EMBL" id="BSOP01000036">
    <property type="protein sequence ID" value="GLR53250.1"/>
    <property type="molecule type" value="Genomic_DNA"/>
</dbReference>
<dbReference type="Gene3D" id="3.40.50.2300">
    <property type="match status" value="2"/>
</dbReference>
<dbReference type="SMART" id="SM01134">
    <property type="entry name" value="DeoRC"/>
    <property type="match status" value="1"/>
</dbReference>
<organism evidence="4 5">
    <name type="scientific">Shinella yambaruensis</name>
    <dbReference type="NCBI Taxonomy" id="415996"/>
    <lineage>
        <taxon>Bacteria</taxon>
        <taxon>Pseudomonadati</taxon>
        <taxon>Pseudomonadota</taxon>
        <taxon>Alphaproteobacteria</taxon>
        <taxon>Hyphomicrobiales</taxon>
        <taxon>Rhizobiaceae</taxon>
        <taxon>Shinella</taxon>
    </lineage>
</organism>
<evidence type="ECO:0000256" key="1">
    <source>
        <dbReference type="ARBA" id="ARBA00023015"/>
    </source>
</evidence>
<feature type="domain" description="HTH deoR-type" evidence="3">
    <location>
        <begin position="3"/>
        <end position="59"/>
    </location>
</feature>
<dbReference type="SUPFAM" id="SSF53822">
    <property type="entry name" value="Periplasmic binding protein-like I"/>
    <property type="match status" value="1"/>
</dbReference>
<dbReference type="InterPro" id="IPR028082">
    <property type="entry name" value="Peripla_BP_I"/>
</dbReference>
<dbReference type="InterPro" id="IPR036390">
    <property type="entry name" value="WH_DNA-bd_sf"/>
</dbReference>